<dbReference type="InParanoid" id="A0A545APK5"/>
<keyword evidence="4" id="KW-1185">Reference proteome</keyword>
<protein>
    <submittedName>
        <fullName evidence="3">DUF4230 domain-containing protein</fullName>
    </submittedName>
</protein>
<dbReference type="InterPro" id="IPR025324">
    <property type="entry name" value="DUF4230"/>
</dbReference>
<keyword evidence="2" id="KW-0812">Transmembrane</keyword>
<sequence length="248" mass="27231">MPHEHESGTARTEPLPENQKPTRPLPSGVPEADRRVDRRSRIWGLILLAVIVLVGVGSFRACSWWNSDDRPLAQSTVDRSGPVVLKSIQDLARFQAATGTFQVVVDLEKDTKYVPKAISGQRTLFVGVGTVDAYVDFSGVTSDALKMSEDRKSVSLRLPPPALEKVNLDQDKSYVFAQERGVIDRFKSLFTDDPNKLADVYKAAEAKIADAAKETDLSSRAQDNTRTLLTGLFKSLGFTSVTVTFSST</sequence>
<dbReference type="Proteomes" id="UP000317982">
    <property type="component" value="Unassembled WGS sequence"/>
</dbReference>
<dbReference type="EMBL" id="VIRS01000014">
    <property type="protein sequence ID" value="TQS43259.1"/>
    <property type="molecule type" value="Genomic_DNA"/>
</dbReference>
<dbReference type="RefSeq" id="WP_142706344.1">
    <property type="nucleotide sequence ID" value="NZ_VIRS01000014.1"/>
</dbReference>
<reference evidence="3 4" key="1">
    <citation type="submission" date="2019-07" db="EMBL/GenBank/DDBJ databases">
        <title>Cryptosporangium phraense sp. nov., isolated from plant litter.</title>
        <authorList>
            <person name="Suriyachadkun C."/>
        </authorList>
    </citation>
    <scope>NUCLEOTIDE SEQUENCE [LARGE SCALE GENOMIC DNA]</scope>
    <source>
        <strain evidence="3 4">A-T 5661</strain>
    </source>
</reference>
<dbReference type="AlphaFoldDB" id="A0A545APK5"/>
<evidence type="ECO:0000313" key="4">
    <source>
        <dbReference type="Proteomes" id="UP000317982"/>
    </source>
</evidence>
<keyword evidence="2" id="KW-1133">Transmembrane helix</keyword>
<evidence type="ECO:0000313" key="3">
    <source>
        <dbReference type="EMBL" id="TQS43259.1"/>
    </source>
</evidence>
<keyword evidence="2" id="KW-0472">Membrane</keyword>
<evidence type="ECO:0000256" key="2">
    <source>
        <dbReference type="SAM" id="Phobius"/>
    </source>
</evidence>
<dbReference type="OrthoDB" id="3366858at2"/>
<dbReference type="Pfam" id="PF14014">
    <property type="entry name" value="DUF4230"/>
    <property type="match status" value="1"/>
</dbReference>
<proteinExistence type="predicted"/>
<name>A0A545APK5_9ACTN</name>
<feature type="transmembrane region" description="Helical" evidence="2">
    <location>
        <begin position="42"/>
        <end position="61"/>
    </location>
</feature>
<comment type="caution">
    <text evidence="3">The sequence shown here is derived from an EMBL/GenBank/DDBJ whole genome shotgun (WGS) entry which is preliminary data.</text>
</comment>
<evidence type="ECO:0000256" key="1">
    <source>
        <dbReference type="SAM" id="MobiDB-lite"/>
    </source>
</evidence>
<gene>
    <name evidence="3" type="ORF">FL583_20675</name>
</gene>
<accession>A0A545APK5</accession>
<feature type="region of interest" description="Disordered" evidence="1">
    <location>
        <begin position="1"/>
        <end position="33"/>
    </location>
</feature>
<organism evidence="3 4">
    <name type="scientific">Cryptosporangium phraense</name>
    <dbReference type="NCBI Taxonomy" id="2593070"/>
    <lineage>
        <taxon>Bacteria</taxon>
        <taxon>Bacillati</taxon>
        <taxon>Actinomycetota</taxon>
        <taxon>Actinomycetes</taxon>
        <taxon>Cryptosporangiales</taxon>
        <taxon>Cryptosporangiaceae</taxon>
        <taxon>Cryptosporangium</taxon>
    </lineage>
</organism>